<organism evidence="2 3">
    <name type="scientific">Brevundimonas halotolerans</name>
    <dbReference type="NCBI Taxonomy" id="69670"/>
    <lineage>
        <taxon>Bacteria</taxon>
        <taxon>Pseudomonadati</taxon>
        <taxon>Pseudomonadota</taxon>
        <taxon>Alphaproteobacteria</taxon>
        <taxon>Caulobacterales</taxon>
        <taxon>Caulobacteraceae</taxon>
        <taxon>Brevundimonas</taxon>
    </lineage>
</organism>
<dbReference type="GO" id="GO:0008233">
    <property type="term" value="F:peptidase activity"/>
    <property type="evidence" value="ECO:0007669"/>
    <property type="project" value="UniProtKB-KW"/>
</dbReference>
<feature type="chain" id="PRO_5030729633" evidence="1">
    <location>
        <begin position="28"/>
        <end position="309"/>
    </location>
</feature>
<dbReference type="AlphaFoldDB" id="A0A7W9A587"/>
<accession>A0A7W9A587</accession>
<dbReference type="EMBL" id="JACIJB010000012">
    <property type="protein sequence ID" value="MBB5661578.1"/>
    <property type="molecule type" value="Genomic_DNA"/>
</dbReference>
<name>A0A7W9A587_9CAUL</name>
<dbReference type="GO" id="GO:0006508">
    <property type="term" value="P:proteolysis"/>
    <property type="evidence" value="ECO:0007669"/>
    <property type="project" value="UniProtKB-KW"/>
</dbReference>
<protein>
    <submittedName>
        <fullName evidence="2">Putative aspartyl protease</fullName>
    </submittedName>
</protein>
<dbReference type="InterPro" id="IPR021109">
    <property type="entry name" value="Peptidase_aspartic_dom_sf"/>
</dbReference>
<keyword evidence="2" id="KW-0378">Hydrolase</keyword>
<dbReference type="SUPFAM" id="SSF50630">
    <property type="entry name" value="Acid proteases"/>
    <property type="match status" value="2"/>
</dbReference>
<comment type="caution">
    <text evidence="2">The sequence shown here is derived from an EMBL/GenBank/DDBJ whole genome shotgun (WGS) entry which is preliminary data.</text>
</comment>
<dbReference type="Gene3D" id="2.40.70.10">
    <property type="entry name" value="Acid Proteases"/>
    <property type="match status" value="2"/>
</dbReference>
<feature type="signal peptide" evidence="1">
    <location>
        <begin position="1"/>
        <end position="27"/>
    </location>
</feature>
<dbReference type="RefSeq" id="WP_164461762.1">
    <property type="nucleotide sequence ID" value="NZ_JACIJB010000012.1"/>
</dbReference>
<evidence type="ECO:0000313" key="2">
    <source>
        <dbReference type="EMBL" id="MBB5661578.1"/>
    </source>
</evidence>
<reference evidence="2 3" key="1">
    <citation type="submission" date="2020-08" db="EMBL/GenBank/DDBJ databases">
        <title>Genomic Encyclopedia of Type Strains, Phase IV (KMG-IV): sequencing the most valuable type-strain genomes for metagenomic binning, comparative biology and taxonomic classification.</title>
        <authorList>
            <person name="Goeker M."/>
        </authorList>
    </citation>
    <scope>NUCLEOTIDE SEQUENCE [LARGE SCALE GENOMIC DNA]</scope>
    <source>
        <strain evidence="2 3">DSM 24448</strain>
    </source>
</reference>
<keyword evidence="2" id="KW-0645">Protease</keyword>
<evidence type="ECO:0000313" key="3">
    <source>
        <dbReference type="Proteomes" id="UP000548978"/>
    </source>
</evidence>
<gene>
    <name evidence="2" type="ORF">FHS65_002341</name>
</gene>
<dbReference type="Proteomes" id="UP000548978">
    <property type="component" value="Unassembled WGS sequence"/>
</dbReference>
<evidence type="ECO:0000256" key="1">
    <source>
        <dbReference type="SAM" id="SignalP"/>
    </source>
</evidence>
<sequence length="309" mass="32964">MATGAFSRRGLVLAGASGLLLPGLARAQDPVGADPDHSGRGVVEVEIDGQTGLRFALDTAASASVLASDIVSRLGLTVGGQVDMHTVVGVERVPWVRAGHIRSGALNRRDPRLAIGDRRGMLGLDGLLGLDLLAGHRLEFRFRGRHRATIGRPRIEEQGFLAAERPRVRFAPPVVREPDGVAERLMIVDARVRGVRVPAVIDTGAEVSLINPVLAEAADARDLILRNSATAQAVQSPTGRAAAARPMIIDALRLGDMVLDRLGVLMGDFHIFRHLGLADQPAMLLGVDVLGVFSRVVMDLRDGELLMEI</sequence>
<dbReference type="Pfam" id="PF13650">
    <property type="entry name" value="Asp_protease_2"/>
    <property type="match status" value="2"/>
</dbReference>
<keyword evidence="3" id="KW-1185">Reference proteome</keyword>
<proteinExistence type="predicted"/>
<keyword evidence="1" id="KW-0732">Signal</keyword>